<gene>
    <name evidence="6" type="ORF">ASCRUDRAFT_35296</name>
</gene>
<dbReference type="FunFam" id="3.30.710.10:FF:000026">
    <property type="entry name" value="E3 ubiquitin ligase complex SCF subunit"/>
    <property type="match status" value="1"/>
</dbReference>
<dbReference type="SUPFAM" id="SSF54695">
    <property type="entry name" value="POZ domain"/>
    <property type="match status" value="1"/>
</dbReference>
<evidence type="ECO:0000256" key="2">
    <source>
        <dbReference type="ARBA" id="ARBA00022786"/>
    </source>
</evidence>
<dbReference type="OrthoDB" id="2342932at2759"/>
<feature type="domain" description="SKP1 component dimerisation" evidence="4">
    <location>
        <begin position="122"/>
        <end position="169"/>
    </location>
</feature>
<dbReference type="GO" id="GO:0016567">
    <property type="term" value="P:protein ubiquitination"/>
    <property type="evidence" value="ECO:0007669"/>
    <property type="project" value="UniProtKB-UniPathway"/>
</dbReference>
<comment type="function">
    <text evidence="3">Essential component of the SCF (SKP1-CUL1-F-box protein) E3 ubiquitin ligase complexes, which mediate the ubiquitination and subsequent proteasomal degradation of target proteins.</text>
</comment>
<evidence type="ECO:0000313" key="7">
    <source>
        <dbReference type="Proteomes" id="UP000095038"/>
    </source>
</evidence>
<keyword evidence="7" id="KW-1185">Reference proteome</keyword>
<dbReference type="Pfam" id="PF03931">
    <property type="entry name" value="Skp1_POZ"/>
    <property type="match status" value="1"/>
</dbReference>
<evidence type="ECO:0000256" key="1">
    <source>
        <dbReference type="ARBA" id="ARBA00009993"/>
    </source>
</evidence>
<dbReference type="AlphaFoldDB" id="A0A1D2VH30"/>
<evidence type="ECO:0000259" key="5">
    <source>
        <dbReference type="Pfam" id="PF03931"/>
    </source>
</evidence>
<dbReference type="EMBL" id="KV454481">
    <property type="protein sequence ID" value="ODV60860.1"/>
    <property type="molecule type" value="Genomic_DNA"/>
</dbReference>
<keyword evidence="2 3" id="KW-0833">Ubl conjugation pathway</keyword>
<name>A0A1D2VH30_9ASCO</name>
<dbReference type="GO" id="GO:0006511">
    <property type="term" value="P:ubiquitin-dependent protein catabolic process"/>
    <property type="evidence" value="ECO:0007669"/>
    <property type="project" value="InterPro"/>
</dbReference>
<evidence type="ECO:0000313" key="6">
    <source>
        <dbReference type="EMBL" id="ODV60860.1"/>
    </source>
</evidence>
<dbReference type="UniPathway" id="UPA00143"/>
<reference evidence="7" key="1">
    <citation type="submission" date="2016-05" db="EMBL/GenBank/DDBJ databases">
        <title>Comparative genomics of biotechnologically important yeasts.</title>
        <authorList>
            <consortium name="DOE Joint Genome Institute"/>
            <person name="Riley R."/>
            <person name="Haridas S."/>
            <person name="Wolfe K.H."/>
            <person name="Lopes M.R."/>
            <person name="Hittinger C.T."/>
            <person name="Goker M."/>
            <person name="Salamov A."/>
            <person name="Wisecaver J."/>
            <person name="Long T.M."/>
            <person name="Aerts A.L."/>
            <person name="Barry K."/>
            <person name="Choi C."/>
            <person name="Clum A."/>
            <person name="Coughlan A.Y."/>
            <person name="Deshpande S."/>
            <person name="Douglass A.P."/>
            <person name="Hanson S.J."/>
            <person name="Klenk H.-P."/>
            <person name="Labutti K."/>
            <person name="Lapidus A."/>
            <person name="Lindquist E."/>
            <person name="Lipzen A."/>
            <person name="Meier-Kolthoff J.P."/>
            <person name="Ohm R.A."/>
            <person name="Otillar R.P."/>
            <person name="Pangilinan J."/>
            <person name="Peng Y."/>
            <person name="Rokas A."/>
            <person name="Rosa C.A."/>
            <person name="Scheuner C."/>
            <person name="Sibirny A.A."/>
            <person name="Slot J.C."/>
            <person name="Stielow J.B."/>
            <person name="Sun H."/>
            <person name="Kurtzman C.P."/>
            <person name="Blackwell M."/>
            <person name="Grigoriev I.V."/>
            <person name="Jeffries T.W."/>
        </authorList>
    </citation>
    <scope>NUCLEOTIDE SEQUENCE [LARGE SCALE GENOMIC DNA]</scope>
    <source>
        <strain evidence="7">DSM 1968</strain>
    </source>
</reference>
<dbReference type="InterPro" id="IPR001232">
    <property type="entry name" value="SKP1-like"/>
</dbReference>
<proteinExistence type="inferred from homology"/>
<dbReference type="Gene3D" id="3.30.710.10">
    <property type="entry name" value="Potassium Channel Kv1.1, Chain A"/>
    <property type="match status" value="1"/>
</dbReference>
<dbReference type="PIRSF" id="PIRSF028729">
    <property type="entry name" value="E3_ubiquit_lig_SCF_Skp"/>
    <property type="match status" value="1"/>
</dbReference>
<feature type="domain" description="SKP1 component POZ" evidence="5">
    <location>
        <begin position="7"/>
        <end position="75"/>
    </location>
</feature>
<dbReference type="Pfam" id="PF01466">
    <property type="entry name" value="Skp1"/>
    <property type="match status" value="1"/>
</dbReference>
<keyword evidence="6" id="KW-0436">Ligase</keyword>
<evidence type="ECO:0000256" key="3">
    <source>
        <dbReference type="PIRNR" id="PIRNR028729"/>
    </source>
</evidence>
<sequence>MTASKRVTVVTSDNRRFSIEQALAERSGVIRNILCDMNGDQDDQDDDNSDMKEIPLPEVNAQTLAAILRWCSHHKSLRFPEYKDNEEIVGVALDKWDRQFLETLDQKLLYDVVLASDYLNIKPLLVSGCKVLGLLMKSKTPEQIRQLFNIKKDLSAEQEAQIQKENEWAL</sequence>
<dbReference type="InterPro" id="IPR016897">
    <property type="entry name" value="SKP1"/>
</dbReference>
<accession>A0A1D2VH30</accession>
<dbReference type="GO" id="GO:0016874">
    <property type="term" value="F:ligase activity"/>
    <property type="evidence" value="ECO:0007669"/>
    <property type="project" value="UniProtKB-KW"/>
</dbReference>
<protein>
    <recommendedName>
        <fullName evidence="3">E3 ubiquitin ligase complex SCF subunit</fullName>
    </recommendedName>
</protein>
<dbReference type="InterPro" id="IPR036296">
    <property type="entry name" value="SKP1-like_dim_sf"/>
</dbReference>
<dbReference type="InterPro" id="IPR016073">
    <property type="entry name" value="Skp1_comp_POZ"/>
</dbReference>
<comment type="subunit">
    <text evidence="3">Component of the SCF (SKP1-CUL1-F-box protein) E3 ubiquitin ligase complexes.</text>
</comment>
<comment type="pathway">
    <text evidence="3">Protein modification; protein ubiquitination.</text>
</comment>
<dbReference type="Proteomes" id="UP000095038">
    <property type="component" value="Unassembled WGS sequence"/>
</dbReference>
<dbReference type="SMART" id="SM00512">
    <property type="entry name" value="Skp1"/>
    <property type="match status" value="1"/>
</dbReference>
<evidence type="ECO:0000259" key="4">
    <source>
        <dbReference type="Pfam" id="PF01466"/>
    </source>
</evidence>
<dbReference type="GeneID" id="30964225"/>
<comment type="similarity">
    <text evidence="1 3">Belongs to the SKP1 family.</text>
</comment>
<dbReference type="RefSeq" id="XP_020047167.1">
    <property type="nucleotide sequence ID" value="XM_020190589.1"/>
</dbReference>
<dbReference type="PANTHER" id="PTHR11165">
    <property type="entry name" value="SKP1"/>
    <property type="match status" value="1"/>
</dbReference>
<dbReference type="SUPFAM" id="SSF81382">
    <property type="entry name" value="Skp1 dimerisation domain-like"/>
    <property type="match status" value="1"/>
</dbReference>
<dbReference type="InterPro" id="IPR016072">
    <property type="entry name" value="Skp1_comp_dimer"/>
</dbReference>
<dbReference type="InParanoid" id="A0A1D2VH30"/>
<dbReference type="STRING" id="1344418.A0A1D2VH30"/>
<organism evidence="6 7">
    <name type="scientific">Ascoidea rubescens DSM 1968</name>
    <dbReference type="NCBI Taxonomy" id="1344418"/>
    <lineage>
        <taxon>Eukaryota</taxon>
        <taxon>Fungi</taxon>
        <taxon>Dikarya</taxon>
        <taxon>Ascomycota</taxon>
        <taxon>Saccharomycotina</taxon>
        <taxon>Saccharomycetes</taxon>
        <taxon>Ascoideaceae</taxon>
        <taxon>Ascoidea</taxon>
    </lineage>
</organism>
<dbReference type="InterPro" id="IPR011333">
    <property type="entry name" value="SKP1/BTB/POZ_sf"/>
</dbReference>